<dbReference type="Proteomes" id="UP000466307">
    <property type="component" value="Unassembled WGS sequence"/>
</dbReference>
<dbReference type="Pfam" id="PF10604">
    <property type="entry name" value="Polyketide_cyc2"/>
    <property type="match status" value="1"/>
</dbReference>
<evidence type="ECO:0008006" key="3">
    <source>
        <dbReference type="Google" id="ProtNLM"/>
    </source>
</evidence>
<dbReference type="InterPro" id="IPR019587">
    <property type="entry name" value="Polyketide_cyclase/dehydratase"/>
</dbReference>
<dbReference type="EMBL" id="JAADZU010000022">
    <property type="protein sequence ID" value="NDK89710.1"/>
    <property type="molecule type" value="Genomic_DNA"/>
</dbReference>
<dbReference type="SUPFAM" id="SSF55961">
    <property type="entry name" value="Bet v1-like"/>
    <property type="match status" value="1"/>
</dbReference>
<protein>
    <recommendedName>
        <fullName evidence="3">SRPBCC family protein</fullName>
    </recommendedName>
</protein>
<accession>A0A7K3LN84</accession>
<dbReference type="Gene3D" id="3.30.530.20">
    <property type="match status" value="1"/>
</dbReference>
<dbReference type="InterPro" id="IPR023393">
    <property type="entry name" value="START-like_dom_sf"/>
</dbReference>
<evidence type="ECO:0000313" key="1">
    <source>
        <dbReference type="EMBL" id="NDK89710.1"/>
    </source>
</evidence>
<sequence>MLEAGSTVTIAHPVDVVWEYCIQPDHVMHFTPGTIELRSLTDGPVAVGTKWEGTTRILGRTMKWKGEYVRVDADKGSEFRSTESPFRFTITTEVTETSAGTEFSYHVLSEQGLGGIFGKMADPIVVRAYQRSLNASVADIPDLIDDWLTEH</sequence>
<dbReference type="RefSeq" id="WP_020791081.1">
    <property type="nucleotide sequence ID" value="NZ_JAADZU010000022.1"/>
</dbReference>
<proteinExistence type="predicted"/>
<dbReference type="AlphaFoldDB" id="A0A7K3LN84"/>
<organism evidence="1 2">
    <name type="scientific">Gordonia desulfuricans</name>
    <dbReference type="NCBI Taxonomy" id="89051"/>
    <lineage>
        <taxon>Bacteria</taxon>
        <taxon>Bacillati</taxon>
        <taxon>Actinomycetota</taxon>
        <taxon>Actinomycetes</taxon>
        <taxon>Mycobacteriales</taxon>
        <taxon>Gordoniaceae</taxon>
        <taxon>Gordonia</taxon>
    </lineage>
</organism>
<evidence type="ECO:0000313" key="2">
    <source>
        <dbReference type="Proteomes" id="UP000466307"/>
    </source>
</evidence>
<name>A0A7K3LN84_9ACTN</name>
<keyword evidence="2" id="KW-1185">Reference proteome</keyword>
<reference evidence="1 2" key="1">
    <citation type="submission" date="2020-01" db="EMBL/GenBank/DDBJ databases">
        <title>Investigation of new actinobacteria for the biodesulphurisation of diesel fuel.</title>
        <authorList>
            <person name="Athi Narayanan S.M."/>
        </authorList>
    </citation>
    <scope>NUCLEOTIDE SEQUENCE [LARGE SCALE GENOMIC DNA]</scope>
    <source>
        <strain evidence="1 2">213E</strain>
    </source>
</reference>
<gene>
    <name evidence="1" type="ORF">GYA93_08980</name>
</gene>
<comment type="caution">
    <text evidence="1">The sequence shown here is derived from an EMBL/GenBank/DDBJ whole genome shotgun (WGS) entry which is preliminary data.</text>
</comment>